<dbReference type="InterPro" id="IPR035396">
    <property type="entry name" value="Bac_rhamnosid6H"/>
</dbReference>
<keyword evidence="5" id="KW-1185">Reference proteome</keyword>
<comment type="caution">
    <text evidence="4">The sequence shown here is derived from an EMBL/GenBank/DDBJ whole genome shotgun (WGS) entry which is preliminary data.</text>
</comment>
<reference evidence="4 5" key="1">
    <citation type="submission" date="2021-01" db="EMBL/GenBank/DDBJ databases">
        <title>Whole genome shotgun sequence of Actinoplanes couchii NBRC 106145.</title>
        <authorList>
            <person name="Komaki H."/>
            <person name="Tamura T."/>
        </authorList>
    </citation>
    <scope>NUCLEOTIDE SEQUENCE [LARGE SCALE GENOMIC DNA]</scope>
    <source>
        <strain evidence="4 5">NBRC 106145</strain>
    </source>
</reference>
<accession>A0ABQ3XSW5</accession>
<dbReference type="Proteomes" id="UP000612282">
    <property type="component" value="Unassembled WGS sequence"/>
</dbReference>
<sequence length="289" mass="32880">MFAPTAARLFDVGGFSRKWLRSVRDDQLPDGRIVNASPDHARLKTIENPEADIITGSAGWGDAIVLVPWTLYEMYGDDRVLAENFDAMVRWVEWALRRARDHHHPSRAERAPHHEFLWDGTFHWGEWCEPKQRAADGCLIDPVASDLRFVRRFGPHWGASSIGWIRCSRVPDPPRAVGASAGLDGSPPMPPMSKVEVFAAIRRDSRAGMSVRALTRKYEVSRRTVRSALSSAWPAPRKPMPPRPSKLDAFKPIIDDILRTDQDAPRKQRHTIKRIYDRLIDEHGMREVS</sequence>
<evidence type="ECO:0000259" key="3">
    <source>
        <dbReference type="Pfam" id="PF17389"/>
    </source>
</evidence>
<evidence type="ECO:0000256" key="2">
    <source>
        <dbReference type="ARBA" id="ARBA00012652"/>
    </source>
</evidence>
<dbReference type="Pfam" id="PF17389">
    <property type="entry name" value="Bac_rhamnosid6H"/>
    <property type="match status" value="1"/>
</dbReference>
<dbReference type="InterPro" id="IPR008928">
    <property type="entry name" value="6-hairpin_glycosidase_sf"/>
</dbReference>
<evidence type="ECO:0000313" key="5">
    <source>
        <dbReference type="Proteomes" id="UP000612282"/>
    </source>
</evidence>
<dbReference type="PANTHER" id="PTHR33307">
    <property type="entry name" value="ALPHA-RHAMNOSIDASE (EUROFUNG)"/>
    <property type="match status" value="1"/>
</dbReference>
<organism evidence="4 5">
    <name type="scientific">Actinoplanes couchii</name>
    <dbReference type="NCBI Taxonomy" id="403638"/>
    <lineage>
        <taxon>Bacteria</taxon>
        <taxon>Bacillati</taxon>
        <taxon>Actinomycetota</taxon>
        <taxon>Actinomycetes</taxon>
        <taxon>Micromonosporales</taxon>
        <taxon>Micromonosporaceae</taxon>
        <taxon>Actinoplanes</taxon>
    </lineage>
</organism>
<comment type="catalytic activity">
    <reaction evidence="1">
        <text>Hydrolysis of terminal non-reducing alpha-L-rhamnose residues in alpha-L-rhamnosides.</text>
        <dbReference type="EC" id="3.2.1.40"/>
    </reaction>
</comment>
<protein>
    <recommendedName>
        <fullName evidence="2">alpha-L-rhamnosidase</fullName>
        <ecNumber evidence="2">3.2.1.40</ecNumber>
    </recommendedName>
</protein>
<gene>
    <name evidence="4" type="ORF">Aco03nite_100020</name>
</gene>
<dbReference type="SUPFAM" id="SSF48208">
    <property type="entry name" value="Six-hairpin glycosidases"/>
    <property type="match status" value="1"/>
</dbReference>
<feature type="domain" description="Alpha-L-rhamnosidase six-hairpin glycosidase" evidence="3">
    <location>
        <begin position="1"/>
        <end position="132"/>
    </location>
</feature>
<evidence type="ECO:0000256" key="1">
    <source>
        <dbReference type="ARBA" id="ARBA00001445"/>
    </source>
</evidence>
<dbReference type="EC" id="3.2.1.40" evidence="2"/>
<dbReference type="InterPro" id="IPR016007">
    <property type="entry name" value="Alpha_rhamnosid"/>
</dbReference>
<proteinExistence type="predicted"/>
<name>A0ABQ3XSW5_9ACTN</name>
<evidence type="ECO:0000313" key="4">
    <source>
        <dbReference type="EMBL" id="GID61598.1"/>
    </source>
</evidence>
<dbReference type="Gene3D" id="1.50.10.10">
    <property type="match status" value="1"/>
</dbReference>
<dbReference type="InterPro" id="IPR012341">
    <property type="entry name" value="6hp_glycosidase-like_sf"/>
</dbReference>
<dbReference type="PANTHER" id="PTHR33307:SF6">
    <property type="entry name" value="ALPHA-RHAMNOSIDASE (EUROFUNG)-RELATED"/>
    <property type="match status" value="1"/>
</dbReference>
<dbReference type="EMBL" id="BOMG01000130">
    <property type="protein sequence ID" value="GID61598.1"/>
    <property type="molecule type" value="Genomic_DNA"/>
</dbReference>